<evidence type="ECO:0000313" key="1">
    <source>
        <dbReference type="EMBL" id="PTW47005.1"/>
    </source>
</evidence>
<dbReference type="AlphaFoldDB" id="A0A2T5U663"/>
<sequence>MGIRGFGGMMKKLVIFGVIALTATPAFAKLVIKPAPTSAQVVRFDRGVPTIEEDLPDQQAAVRVVPLPGLDHGSLTFRVAVYNKSKLPINIGVENMSFSYGSEMLPVFTKDQIESKTKKRAMWSQIGYAMLAGAAAAAQNNDTTVTTYAPGGRVYRTVIDRPGLSDGQLASVAAGGGAIALSQIGLNKTLEMLNDEYVQTTTLDPESGYGGRIICSKLKNAKVGEFVVLAVEINGEKHLFQFRVEKA</sequence>
<gene>
    <name evidence="1" type="ORF">C8J25_104345</name>
</gene>
<accession>A0A2T5U663</accession>
<reference evidence="1 2" key="1">
    <citation type="submission" date="2018-04" db="EMBL/GenBank/DDBJ databases">
        <title>Genomic Encyclopedia of Type Strains, Phase III (KMG-III): the genomes of soil and plant-associated and newly described type strains.</title>
        <authorList>
            <person name="Whitman W."/>
        </authorList>
    </citation>
    <scope>NUCLEOTIDE SEQUENCE [LARGE SCALE GENOMIC DNA]</scope>
    <source>
        <strain evidence="1 2">MA-olki</strain>
    </source>
</reference>
<dbReference type="EMBL" id="QAYE01000004">
    <property type="protein sequence ID" value="PTW47005.1"/>
    <property type="molecule type" value="Genomic_DNA"/>
</dbReference>
<dbReference type="Proteomes" id="UP000244013">
    <property type="component" value="Unassembled WGS sequence"/>
</dbReference>
<proteinExistence type="predicted"/>
<name>A0A2T5U663_9SPHN</name>
<evidence type="ECO:0000313" key="2">
    <source>
        <dbReference type="Proteomes" id="UP000244013"/>
    </source>
</evidence>
<organism evidence="1 2">
    <name type="scientific">Sphingomonas faeni</name>
    <dbReference type="NCBI Taxonomy" id="185950"/>
    <lineage>
        <taxon>Bacteria</taxon>
        <taxon>Pseudomonadati</taxon>
        <taxon>Pseudomonadota</taxon>
        <taxon>Alphaproteobacteria</taxon>
        <taxon>Sphingomonadales</taxon>
        <taxon>Sphingomonadaceae</taxon>
        <taxon>Sphingomonas</taxon>
    </lineage>
</organism>
<protein>
    <submittedName>
        <fullName evidence="1">Uncharacterized protein</fullName>
    </submittedName>
</protein>
<comment type="caution">
    <text evidence="1">The sequence shown here is derived from an EMBL/GenBank/DDBJ whole genome shotgun (WGS) entry which is preliminary data.</text>
</comment>